<name>A0A9D4SVV3_RHISA</name>
<comment type="caution">
    <text evidence="2">The sequence shown here is derived from an EMBL/GenBank/DDBJ whole genome shotgun (WGS) entry which is preliminary data.</text>
</comment>
<reference evidence="2" key="1">
    <citation type="journal article" date="2020" name="Cell">
        <title>Large-Scale Comparative Analyses of Tick Genomes Elucidate Their Genetic Diversity and Vector Capacities.</title>
        <authorList>
            <consortium name="Tick Genome and Microbiome Consortium (TIGMIC)"/>
            <person name="Jia N."/>
            <person name="Wang J."/>
            <person name="Shi W."/>
            <person name="Du L."/>
            <person name="Sun Y."/>
            <person name="Zhan W."/>
            <person name="Jiang J.F."/>
            <person name="Wang Q."/>
            <person name="Zhang B."/>
            <person name="Ji P."/>
            <person name="Bell-Sakyi L."/>
            <person name="Cui X.M."/>
            <person name="Yuan T.T."/>
            <person name="Jiang B.G."/>
            <person name="Yang W.F."/>
            <person name="Lam T.T."/>
            <person name="Chang Q.C."/>
            <person name="Ding S.J."/>
            <person name="Wang X.J."/>
            <person name="Zhu J.G."/>
            <person name="Ruan X.D."/>
            <person name="Zhao L."/>
            <person name="Wei J.T."/>
            <person name="Ye R.Z."/>
            <person name="Que T.C."/>
            <person name="Du C.H."/>
            <person name="Zhou Y.H."/>
            <person name="Cheng J.X."/>
            <person name="Dai P.F."/>
            <person name="Guo W.B."/>
            <person name="Han X.H."/>
            <person name="Huang E.J."/>
            <person name="Li L.F."/>
            <person name="Wei W."/>
            <person name="Gao Y.C."/>
            <person name="Liu J.Z."/>
            <person name="Shao H.Z."/>
            <person name="Wang X."/>
            <person name="Wang C.C."/>
            <person name="Yang T.C."/>
            <person name="Huo Q.B."/>
            <person name="Li W."/>
            <person name="Chen H.Y."/>
            <person name="Chen S.E."/>
            <person name="Zhou L.G."/>
            <person name="Ni X.B."/>
            <person name="Tian J.H."/>
            <person name="Sheng Y."/>
            <person name="Liu T."/>
            <person name="Pan Y.S."/>
            <person name="Xia L.Y."/>
            <person name="Li J."/>
            <person name="Zhao F."/>
            <person name="Cao W.C."/>
        </authorList>
    </citation>
    <scope>NUCLEOTIDE SEQUENCE</scope>
    <source>
        <strain evidence="2">Rsan-2018</strain>
    </source>
</reference>
<accession>A0A9D4SVV3</accession>
<keyword evidence="1" id="KW-1133">Transmembrane helix</keyword>
<protein>
    <submittedName>
        <fullName evidence="2">Uncharacterized protein</fullName>
    </submittedName>
</protein>
<evidence type="ECO:0000256" key="1">
    <source>
        <dbReference type="SAM" id="Phobius"/>
    </source>
</evidence>
<dbReference type="Proteomes" id="UP000821837">
    <property type="component" value="Chromosome 5"/>
</dbReference>
<sequence>MVVIFDTHRHRNTHYFAAGLHGASIGVSRYTTLRGYEAITRPKRMWKIIIVYMASIFWCDSIYIRHLEAVRLNATEDERPWLITISQTMRECPIEWFLAAVVNSVVRAVIYWKWVRRVGTAIFDNELGLGPLLFFVASAVSTAVAVVSLVMVVLWDTHGHRIAHYCAAGVYGAAIRSTRYATLRGYEAVATPQEEERPYFITISETMRAHPWSG</sequence>
<reference evidence="2" key="2">
    <citation type="submission" date="2021-09" db="EMBL/GenBank/DDBJ databases">
        <authorList>
            <person name="Jia N."/>
            <person name="Wang J."/>
            <person name="Shi W."/>
            <person name="Du L."/>
            <person name="Sun Y."/>
            <person name="Zhan W."/>
            <person name="Jiang J."/>
            <person name="Wang Q."/>
            <person name="Zhang B."/>
            <person name="Ji P."/>
            <person name="Sakyi L.B."/>
            <person name="Cui X."/>
            <person name="Yuan T."/>
            <person name="Jiang B."/>
            <person name="Yang W."/>
            <person name="Lam T.T.-Y."/>
            <person name="Chang Q."/>
            <person name="Ding S."/>
            <person name="Wang X."/>
            <person name="Zhu J."/>
            <person name="Ruan X."/>
            <person name="Zhao L."/>
            <person name="Wei J."/>
            <person name="Que T."/>
            <person name="Du C."/>
            <person name="Cheng J."/>
            <person name="Dai P."/>
            <person name="Han X."/>
            <person name="Huang E."/>
            <person name="Gao Y."/>
            <person name="Liu J."/>
            <person name="Shao H."/>
            <person name="Ye R."/>
            <person name="Li L."/>
            <person name="Wei W."/>
            <person name="Wang X."/>
            <person name="Wang C."/>
            <person name="Huo Q."/>
            <person name="Li W."/>
            <person name="Guo W."/>
            <person name="Chen H."/>
            <person name="Chen S."/>
            <person name="Zhou L."/>
            <person name="Zhou L."/>
            <person name="Ni X."/>
            <person name="Tian J."/>
            <person name="Zhou Y."/>
            <person name="Sheng Y."/>
            <person name="Liu T."/>
            <person name="Pan Y."/>
            <person name="Xia L."/>
            <person name="Li J."/>
            <person name="Zhao F."/>
            <person name="Cao W."/>
        </authorList>
    </citation>
    <scope>NUCLEOTIDE SEQUENCE</scope>
    <source>
        <strain evidence="2">Rsan-2018</strain>
        <tissue evidence="2">Larvae</tissue>
    </source>
</reference>
<dbReference type="VEuPathDB" id="VectorBase:RSAN_041556"/>
<gene>
    <name evidence="2" type="ORF">HPB52_008313</name>
</gene>
<organism evidence="2 3">
    <name type="scientific">Rhipicephalus sanguineus</name>
    <name type="common">Brown dog tick</name>
    <name type="synonym">Ixodes sanguineus</name>
    <dbReference type="NCBI Taxonomy" id="34632"/>
    <lineage>
        <taxon>Eukaryota</taxon>
        <taxon>Metazoa</taxon>
        <taxon>Ecdysozoa</taxon>
        <taxon>Arthropoda</taxon>
        <taxon>Chelicerata</taxon>
        <taxon>Arachnida</taxon>
        <taxon>Acari</taxon>
        <taxon>Parasitiformes</taxon>
        <taxon>Ixodida</taxon>
        <taxon>Ixodoidea</taxon>
        <taxon>Ixodidae</taxon>
        <taxon>Rhipicephalinae</taxon>
        <taxon>Rhipicephalus</taxon>
        <taxon>Rhipicephalus</taxon>
    </lineage>
</organism>
<evidence type="ECO:0000313" key="3">
    <source>
        <dbReference type="Proteomes" id="UP000821837"/>
    </source>
</evidence>
<dbReference type="EMBL" id="JABSTV010001251">
    <property type="protein sequence ID" value="KAH7951370.1"/>
    <property type="molecule type" value="Genomic_DNA"/>
</dbReference>
<keyword evidence="1" id="KW-0472">Membrane</keyword>
<keyword evidence="1" id="KW-0812">Transmembrane</keyword>
<proteinExistence type="predicted"/>
<keyword evidence="3" id="KW-1185">Reference proteome</keyword>
<feature type="transmembrane region" description="Helical" evidence="1">
    <location>
        <begin position="45"/>
        <end position="64"/>
    </location>
</feature>
<dbReference type="AlphaFoldDB" id="A0A9D4SVV3"/>
<feature type="transmembrane region" description="Helical" evidence="1">
    <location>
        <begin position="132"/>
        <end position="155"/>
    </location>
</feature>
<evidence type="ECO:0000313" key="2">
    <source>
        <dbReference type="EMBL" id="KAH7951370.1"/>
    </source>
</evidence>